<protein>
    <submittedName>
        <fullName evidence="5">Uncharacterized protein LOC104743624</fullName>
    </submittedName>
</protein>
<dbReference type="RefSeq" id="XP_010462983.1">
    <property type="nucleotide sequence ID" value="XM_010464681.1"/>
</dbReference>
<name>A0ABM0VYA9_CAMSA</name>
<sequence>MAERPGPYPFPSSLHVASSVTIKLSDSNYLLWKTQFESLLRCQRLLGFVDGFVAKPPAITVTNAVEAPNPEYEARIYTDELIKSWIFGTLSEEVLGLVHALPTSQDVWLSLAGNFNKSSVALEFDLQRRLQLLNIKGKNFTTYCREFGAVCDSLSSIGKPVDENMKIFTFLNGLSREYDPIATVLQSSMSRTPSPTFNDVVLEISGFDSKLQSYETPPEVSPHIAFQTQRGGCHGPGQRGRGGHHVRGGYSTRGRGFSQQVNSSGWNQNQSGNSANPRPVCQICGRTGHVALKCWNRFDASYQSDDVPQALATLQVSDSSGREWLTDSGATAHITPTTDSLQSVTPYNGAENVIVADGTHQPITHVGSTTLATTSGSIPLCDVLVCPSMHKSLLSVSKLCDDYPCGVFFDSNVVYIIDLYTHKVVTRGSRSEGLYVLRNPEFVAFYSNRQVAASDIVWHQRLGHANLQVLQLL</sequence>
<organism evidence="4 5">
    <name type="scientific">Camelina sativa</name>
    <name type="common">False flax</name>
    <name type="synonym">Myagrum sativum</name>
    <dbReference type="NCBI Taxonomy" id="90675"/>
    <lineage>
        <taxon>Eukaryota</taxon>
        <taxon>Viridiplantae</taxon>
        <taxon>Streptophyta</taxon>
        <taxon>Embryophyta</taxon>
        <taxon>Tracheophyta</taxon>
        <taxon>Spermatophyta</taxon>
        <taxon>Magnoliopsida</taxon>
        <taxon>eudicotyledons</taxon>
        <taxon>Gunneridae</taxon>
        <taxon>Pentapetalae</taxon>
        <taxon>rosids</taxon>
        <taxon>malvids</taxon>
        <taxon>Brassicales</taxon>
        <taxon>Brassicaceae</taxon>
        <taxon>Camelineae</taxon>
        <taxon>Camelina</taxon>
    </lineage>
</organism>
<dbReference type="PANTHER" id="PTHR47481">
    <property type="match status" value="1"/>
</dbReference>
<dbReference type="InterPro" id="IPR054722">
    <property type="entry name" value="PolX-like_BBD"/>
</dbReference>
<feature type="domain" description="Retrotransposon Copia-like N-terminal" evidence="2">
    <location>
        <begin position="18"/>
        <end position="57"/>
    </location>
</feature>
<evidence type="ECO:0000259" key="2">
    <source>
        <dbReference type="Pfam" id="PF14244"/>
    </source>
</evidence>
<dbReference type="PANTHER" id="PTHR47481:SF10">
    <property type="entry name" value="COPIA-LIKE POLYPROTEIN_RETROTRANSPOSON"/>
    <property type="match status" value="1"/>
</dbReference>
<keyword evidence="4" id="KW-1185">Reference proteome</keyword>
<dbReference type="SUPFAM" id="SSF57756">
    <property type="entry name" value="Retrovirus zinc finger-like domains"/>
    <property type="match status" value="1"/>
</dbReference>
<evidence type="ECO:0000313" key="4">
    <source>
        <dbReference type="Proteomes" id="UP000694864"/>
    </source>
</evidence>
<dbReference type="InterPro" id="IPR029472">
    <property type="entry name" value="Copia-like_N"/>
</dbReference>
<dbReference type="Pfam" id="PF22936">
    <property type="entry name" value="Pol_BBD"/>
    <property type="match status" value="1"/>
</dbReference>
<dbReference type="InterPro" id="IPR036875">
    <property type="entry name" value="Znf_CCHC_sf"/>
</dbReference>
<accession>A0ABM0VYA9</accession>
<feature type="compositionally biased region" description="Low complexity" evidence="1">
    <location>
        <begin position="258"/>
        <end position="276"/>
    </location>
</feature>
<dbReference type="GeneID" id="104743624"/>
<evidence type="ECO:0000256" key="1">
    <source>
        <dbReference type="SAM" id="MobiDB-lite"/>
    </source>
</evidence>
<dbReference type="Proteomes" id="UP000694864">
    <property type="component" value="Chromosome 14"/>
</dbReference>
<gene>
    <name evidence="5" type="primary">LOC104743624</name>
</gene>
<dbReference type="Pfam" id="PF14223">
    <property type="entry name" value="Retrotran_gag_2"/>
    <property type="match status" value="1"/>
</dbReference>
<feature type="domain" description="Retrovirus-related Pol polyprotein from transposon TNT 1-94-like beta-barrel" evidence="3">
    <location>
        <begin position="324"/>
        <end position="400"/>
    </location>
</feature>
<reference evidence="5" key="2">
    <citation type="submission" date="2025-08" db="UniProtKB">
        <authorList>
            <consortium name="RefSeq"/>
        </authorList>
    </citation>
    <scope>IDENTIFICATION</scope>
    <source>
        <tissue evidence="5">Leaf</tissue>
    </source>
</reference>
<evidence type="ECO:0000313" key="5">
    <source>
        <dbReference type="RefSeq" id="XP_010462983.1"/>
    </source>
</evidence>
<evidence type="ECO:0000259" key="3">
    <source>
        <dbReference type="Pfam" id="PF22936"/>
    </source>
</evidence>
<feature type="region of interest" description="Disordered" evidence="1">
    <location>
        <begin position="230"/>
        <end position="276"/>
    </location>
</feature>
<reference evidence="4" key="1">
    <citation type="journal article" date="2014" name="Nat. Commun.">
        <title>The emerging biofuel crop Camelina sativa retains a highly undifferentiated hexaploid genome structure.</title>
        <authorList>
            <person name="Kagale S."/>
            <person name="Koh C."/>
            <person name="Nixon J."/>
            <person name="Bollina V."/>
            <person name="Clarke W.E."/>
            <person name="Tuteja R."/>
            <person name="Spillane C."/>
            <person name="Robinson S.J."/>
            <person name="Links M.G."/>
            <person name="Clarke C."/>
            <person name="Higgins E.E."/>
            <person name="Huebert T."/>
            <person name="Sharpe A.G."/>
            <person name="Parkin I.A."/>
        </authorList>
    </citation>
    <scope>NUCLEOTIDE SEQUENCE [LARGE SCALE GENOMIC DNA]</scope>
    <source>
        <strain evidence="4">cv. DH55</strain>
    </source>
</reference>
<proteinExistence type="predicted"/>
<dbReference type="Pfam" id="PF14244">
    <property type="entry name" value="Retrotran_gag_3"/>
    <property type="match status" value="1"/>
</dbReference>